<dbReference type="EMBL" id="JBHUCM010000002">
    <property type="protein sequence ID" value="MFD1535582.1"/>
    <property type="molecule type" value="Genomic_DNA"/>
</dbReference>
<dbReference type="PANTHER" id="PTHR30543">
    <property type="entry name" value="CHROMATE REDUCTASE"/>
    <property type="match status" value="1"/>
</dbReference>
<proteinExistence type="predicted"/>
<sequence>MTRTQTLKLAVLIGSVREGRFGPVIARWFTEQARLHDGFDIDVIDLAETPLPAALPAGLEDLVATETRPPAMAELARRVGAADAFVVVTPEYNHSFPASLKSFIDWHYTEWQAKPVAFVSYGGFGGGVRAVEHLRQVFAEVHATTIRDMVTFDNHWQRFDADGRPLDLDGVNGAAKTLLDQLAWWAAALHDARARVPYVS</sequence>
<dbReference type="PANTHER" id="PTHR30543:SF21">
    <property type="entry name" value="NAD(P)H-DEPENDENT FMN REDUCTASE LOT6"/>
    <property type="match status" value="1"/>
</dbReference>
<dbReference type="InterPro" id="IPR050712">
    <property type="entry name" value="NAD(P)H-dep_reductase"/>
</dbReference>
<gene>
    <name evidence="2" type="ORF">ACFSJ0_00970</name>
</gene>
<comment type="caution">
    <text evidence="2">The sequence shown here is derived from an EMBL/GenBank/DDBJ whole genome shotgun (WGS) entry which is preliminary data.</text>
</comment>
<evidence type="ECO:0000313" key="3">
    <source>
        <dbReference type="Proteomes" id="UP001597097"/>
    </source>
</evidence>
<accession>A0ABW4G2H4</accession>
<reference evidence="3" key="1">
    <citation type="journal article" date="2019" name="Int. J. Syst. Evol. Microbiol.">
        <title>The Global Catalogue of Microorganisms (GCM) 10K type strain sequencing project: providing services to taxonomists for standard genome sequencing and annotation.</title>
        <authorList>
            <consortium name="The Broad Institute Genomics Platform"/>
            <consortium name="The Broad Institute Genome Sequencing Center for Infectious Disease"/>
            <person name="Wu L."/>
            <person name="Ma J."/>
        </authorList>
    </citation>
    <scope>NUCLEOTIDE SEQUENCE [LARGE SCALE GENOMIC DNA]</scope>
    <source>
        <strain evidence="3">CGMCC 1.15399</strain>
    </source>
</reference>
<protein>
    <submittedName>
        <fullName evidence="2">NADPH-dependent FMN reductase</fullName>
        <ecNumber evidence="2">1.-.-.-</ecNumber>
    </submittedName>
</protein>
<evidence type="ECO:0000313" key="2">
    <source>
        <dbReference type="EMBL" id="MFD1535582.1"/>
    </source>
</evidence>
<keyword evidence="2" id="KW-0560">Oxidoreductase</keyword>
<evidence type="ECO:0000259" key="1">
    <source>
        <dbReference type="Pfam" id="PF03358"/>
    </source>
</evidence>
<dbReference type="InterPro" id="IPR005025">
    <property type="entry name" value="FMN_Rdtase-like_dom"/>
</dbReference>
<dbReference type="Pfam" id="PF03358">
    <property type="entry name" value="FMN_red"/>
    <property type="match status" value="1"/>
</dbReference>
<dbReference type="RefSeq" id="WP_219537840.1">
    <property type="nucleotide sequence ID" value="NZ_JAHKRM010000041.1"/>
</dbReference>
<name>A0ABW4G2H4_9ACTN</name>
<dbReference type="GO" id="GO:0016491">
    <property type="term" value="F:oxidoreductase activity"/>
    <property type="evidence" value="ECO:0007669"/>
    <property type="project" value="UniProtKB-KW"/>
</dbReference>
<organism evidence="2 3">
    <name type="scientific">Nonomuraea guangzhouensis</name>
    <dbReference type="NCBI Taxonomy" id="1291555"/>
    <lineage>
        <taxon>Bacteria</taxon>
        <taxon>Bacillati</taxon>
        <taxon>Actinomycetota</taxon>
        <taxon>Actinomycetes</taxon>
        <taxon>Streptosporangiales</taxon>
        <taxon>Streptosporangiaceae</taxon>
        <taxon>Nonomuraea</taxon>
    </lineage>
</organism>
<feature type="domain" description="NADPH-dependent FMN reductase-like" evidence="1">
    <location>
        <begin position="8"/>
        <end position="156"/>
    </location>
</feature>
<dbReference type="EC" id="1.-.-.-" evidence="2"/>
<dbReference type="Proteomes" id="UP001597097">
    <property type="component" value="Unassembled WGS sequence"/>
</dbReference>
<keyword evidence="3" id="KW-1185">Reference proteome</keyword>